<sequence>MKKLPYLSSVLLWLTYVVLGWKVYQWALNWHTWLLAALLIILMAILLASPAAIFDFFISGFLESDTRAFISVIIVSVALICALVWFPIFAHFLVLISAALLARLDMQLAGLRPRYAFLILASISLVGLATGIWFHQYYAP</sequence>
<protein>
    <submittedName>
        <fullName evidence="2">Uncharacterized protein</fullName>
    </submittedName>
</protein>
<accession>A0A2T1C1P9</accession>
<evidence type="ECO:0000313" key="2">
    <source>
        <dbReference type="EMBL" id="PSB02077.1"/>
    </source>
</evidence>
<gene>
    <name evidence="2" type="ORF">C7B64_15105</name>
</gene>
<keyword evidence="1" id="KW-0812">Transmembrane</keyword>
<keyword evidence="3" id="KW-1185">Reference proteome</keyword>
<evidence type="ECO:0000256" key="1">
    <source>
        <dbReference type="SAM" id="Phobius"/>
    </source>
</evidence>
<evidence type="ECO:0000313" key="3">
    <source>
        <dbReference type="Proteomes" id="UP000238762"/>
    </source>
</evidence>
<organism evidence="2 3">
    <name type="scientific">Merismopedia glauca CCAP 1448/3</name>
    <dbReference type="NCBI Taxonomy" id="1296344"/>
    <lineage>
        <taxon>Bacteria</taxon>
        <taxon>Bacillati</taxon>
        <taxon>Cyanobacteriota</taxon>
        <taxon>Cyanophyceae</taxon>
        <taxon>Synechococcales</taxon>
        <taxon>Merismopediaceae</taxon>
        <taxon>Merismopedia</taxon>
    </lineage>
</organism>
<feature type="transmembrane region" description="Helical" evidence="1">
    <location>
        <begin position="69"/>
        <end position="102"/>
    </location>
</feature>
<name>A0A2T1C1P9_9CYAN</name>
<comment type="caution">
    <text evidence="2">The sequence shown here is derived from an EMBL/GenBank/DDBJ whole genome shotgun (WGS) entry which is preliminary data.</text>
</comment>
<dbReference type="AlphaFoldDB" id="A0A2T1C1P9"/>
<dbReference type="Proteomes" id="UP000238762">
    <property type="component" value="Unassembled WGS sequence"/>
</dbReference>
<dbReference type="EMBL" id="PVWJ01000075">
    <property type="protein sequence ID" value="PSB02077.1"/>
    <property type="molecule type" value="Genomic_DNA"/>
</dbReference>
<keyword evidence="1" id="KW-1133">Transmembrane helix</keyword>
<feature type="transmembrane region" description="Helical" evidence="1">
    <location>
        <begin position="114"/>
        <end position="134"/>
    </location>
</feature>
<feature type="transmembrane region" description="Helical" evidence="1">
    <location>
        <begin position="30"/>
        <end position="57"/>
    </location>
</feature>
<reference evidence="2 3" key="1">
    <citation type="submission" date="2018-02" db="EMBL/GenBank/DDBJ databases">
        <authorList>
            <person name="Cohen D.B."/>
            <person name="Kent A.D."/>
        </authorList>
    </citation>
    <scope>NUCLEOTIDE SEQUENCE [LARGE SCALE GENOMIC DNA]</scope>
    <source>
        <strain evidence="2 3">CCAP 1448/3</strain>
    </source>
</reference>
<keyword evidence="1" id="KW-0472">Membrane</keyword>
<proteinExistence type="predicted"/>
<dbReference type="RefSeq" id="WP_106289490.1">
    <property type="nucleotide sequence ID" value="NZ_CAWNTC010000102.1"/>
</dbReference>
<reference evidence="2 3" key="2">
    <citation type="submission" date="2018-03" db="EMBL/GenBank/DDBJ databases">
        <title>The ancient ancestry and fast evolution of plastids.</title>
        <authorList>
            <person name="Moore K.R."/>
            <person name="Magnabosco C."/>
            <person name="Momper L."/>
            <person name="Gold D.A."/>
            <person name="Bosak T."/>
            <person name="Fournier G.P."/>
        </authorList>
    </citation>
    <scope>NUCLEOTIDE SEQUENCE [LARGE SCALE GENOMIC DNA]</scope>
    <source>
        <strain evidence="2 3">CCAP 1448/3</strain>
    </source>
</reference>
<dbReference type="OrthoDB" id="572406at2"/>